<evidence type="ECO:0000259" key="6">
    <source>
        <dbReference type="PROSITE" id="PS51203"/>
    </source>
</evidence>
<feature type="domain" description="CS" evidence="6">
    <location>
        <begin position="29"/>
        <end position="118"/>
    </location>
</feature>
<dbReference type="InterPro" id="IPR008978">
    <property type="entry name" value="HSP20-like_chaperone"/>
</dbReference>
<comment type="function">
    <text evidence="3">Required for nuclear movement. May interact between microtubules and nuclei and/or may be involved in the generation of force used to move nuclei during interphase.</text>
</comment>
<dbReference type="Gene3D" id="2.60.40.790">
    <property type="match status" value="1"/>
</dbReference>
<dbReference type="GO" id="GO:0006457">
    <property type="term" value="P:protein folding"/>
    <property type="evidence" value="ECO:0007669"/>
    <property type="project" value="TreeGrafter"/>
</dbReference>
<keyword evidence="8" id="KW-1185">Reference proteome</keyword>
<accession>A0A5C3F1R9</accession>
<protein>
    <recommendedName>
        <fullName evidence="4">Nuclear movement protein nudC</fullName>
    </recommendedName>
</protein>
<dbReference type="GO" id="GO:0005737">
    <property type="term" value="C:cytoplasm"/>
    <property type="evidence" value="ECO:0007669"/>
    <property type="project" value="UniProtKB-SubCell"/>
</dbReference>
<evidence type="ECO:0000256" key="3">
    <source>
        <dbReference type="ARBA" id="ARBA00059400"/>
    </source>
</evidence>
<dbReference type="PROSITE" id="PS51203">
    <property type="entry name" value="CS"/>
    <property type="match status" value="1"/>
</dbReference>
<dbReference type="PANTHER" id="PTHR12356">
    <property type="entry name" value="NUCLEAR MOVEMENT PROTEIN NUDC"/>
    <property type="match status" value="1"/>
</dbReference>
<feature type="compositionally biased region" description="Basic and acidic residues" evidence="5">
    <location>
        <begin position="14"/>
        <end position="27"/>
    </location>
</feature>
<dbReference type="CDD" id="cd06467">
    <property type="entry name" value="p23_NUDC_like"/>
    <property type="match status" value="1"/>
</dbReference>
<dbReference type="SUPFAM" id="SSF49764">
    <property type="entry name" value="HSP20-like chaperones"/>
    <property type="match status" value="1"/>
</dbReference>
<keyword evidence="2" id="KW-0963">Cytoplasm</keyword>
<evidence type="ECO:0000256" key="2">
    <source>
        <dbReference type="ARBA" id="ARBA00022490"/>
    </source>
</evidence>
<feature type="region of interest" description="Disordered" evidence="5">
    <location>
        <begin position="1"/>
        <end position="29"/>
    </location>
</feature>
<dbReference type="AlphaFoldDB" id="A0A5C3F1R9"/>
<dbReference type="GO" id="GO:0051082">
    <property type="term" value="F:unfolded protein binding"/>
    <property type="evidence" value="ECO:0007669"/>
    <property type="project" value="TreeGrafter"/>
</dbReference>
<dbReference type="Proteomes" id="UP000323386">
    <property type="component" value="Unassembled WGS sequence"/>
</dbReference>
<evidence type="ECO:0000313" key="8">
    <source>
        <dbReference type="Proteomes" id="UP000323386"/>
    </source>
</evidence>
<evidence type="ECO:0000256" key="1">
    <source>
        <dbReference type="ARBA" id="ARBA00004496"/>
    </source>
</evidence>
<dbReference type="OrthoDB" id="416217at2759"/>
<dbReference type="EMBL" id="OOIP01000007">
    <property type="protein sequence ID" value="SPO37439.1"/>
    <property type="molecule type" value="Genomic_DNA"/>
</dbReference>
<evidence type="ECO:0000256" key="5">
    <source>
        <dbReference type="SAM" id="MobiDB-lite"/>
    </source>
</evidence>
<evidence type="ECO:0000256" key="4">
    <source>
        <dbReference type="ARBA" id="ARBA00068398"/>
    </source>
</evidence>
<gene>
    <name evidence="7" type="ORF">PSFLO_02913</name>
</gene>
<name>A0A5C3F1R9_9BASI</name>
<dbReference type="InterPro" id="IPR007052">
    <property type="entry name" value="CS_dom"/>
</dbReference>
<dbReference type="FunFam" id="2.60.40.790:FF:000001">
    <property type="entry name" value="Nuclear migration protein nudC"/>
    <property type="match status" value="1"/>
</dbReference>
<dbReference type="Pfam" id="PF04969">
    <property type="entry name" value="CS"/>
    <property type="match status" value="1"/>
</dbReference>
<proteinExistence type="predicted"/>
<dbReference type="PANTHER" id="PTHR12356:SF3">
    <property type="entry name" value="NUCLEAR MIGRATION PROTEIN NUDC"/>
    <property type="match status" value="1"/>
</dbReference>
<organism evidence="7 8">
    <name type="scientific">Pseudozyma flocculosa</name>
    <dbReference type="NCBI Taxonomy" id="84751"/>
    <lineage>
        <taxon>Eukaryota</taxon>
        <taxon>Fungi</taxon>
        <taxon>Dikarya</taxon>
        <taxon>Basidiomycota</taxon>
        <taxon>Ustilaginomycotina</taxon>
        <taxon>Ustilaginomycetes</taxon>
        <taxon>Ustilaginales</taxon>
        <taxon>Ustilaginaceae</taxon>
        <taxon>Pseudozyma</taxon>
    </lineage>
</organism>
<comment type="subcellular location">
    <subcellularLocation>
        <location evidence="1">Cytoplasm</location>
    </subcellularLocation>
</comment>
<reference evidence="7 8" key="1">
    <citation type="submission" date="2018-03" db="EMBL/GenBank/DDBJ databases">
        <authorList>
            <person name="Guldener U."/>
        </authorList>
    </citation>
    <scope>NUCLEOTIDE SEQUENCE [LARGE SCALE GENOMIC DNA]</scope>
    <source>
        <strain evidence="7 8">DAOM196992</strain>
    </source>
</reference>
<sequence length="191" mass="21688">MTPEEYDALTPEQRTAHDAQEKAREDAEQAALPYKWSQELDHVEVAVPVPQGTKGRDLIVDLRKKKIKVGLKGKDAILEGELAREIKEEDSTWTIEDSSLVQIHLEKLNKNEWWPHVVTHHPKIDTTKIVPTNSKLSDLDGETRAMVEKMMFDNRQKALGKPTSDQLQQQELLAKLQSANPDVDFSNAKMS</sequence>
<dbReference type="InterPro" id="IPR037898">
    <property type="entry name" value="NudC_fam"/>
</dbReference>
<evidence type="ECO:0000313" key="7">
    <source>
        <dbReference type="EMBL" id="SPO37439.1"/>
    </source>
</evidence>